<dbReference type="AlphaFoldDB" id="A0A2T0GRU0"/>
<gene>
    <name evidence="2" type="ORF">CEP50_19060</name>
</gene>
<evidence type="ECO:0000313" key="2">
    <source>
        <dbReference type="EMBL" id="PRW61763.1"/>
    </source>
</evidence>
<accession>A0A2T0GRU0</accession>
<organism evidence="2 3">
    <name type="scientific">Actinopolyspora mortivallis</name>
    <dbReference type="NCBI Taxonomy" id="33906"/>
    <lineage>
        <taxon>Bacteria</taxon>
        <taxon>Bacillati</taxon>
        <taxon>Actinomycetota</taxon>
        <taxon>Actinomycetes</taxon>
        <taxon>Actinopolysporales</taxon>
        <taxon>Actinopolysporaceae</taxon>
        <taxon>Actinopolyspora</taxon>
    </lineage>
</organism>
<evidence type="ECO:0000313" key="3">
    <source>
        <dbReference type="Proteomes" id="UP000239352"/>
    </source>
</evidence>
<feature type="region of interest" description="Disordered" evidence="1">
    <location>
        <begin position="50"/>
        <end position="73"/>
    </location>
</feature>
<proteinExistence type="predicted"/>
<reference evidence="2 3" key="1">
    <citation type="submission" date="2018-03" db="EMBL/GenBank/DDBJ databases">
        <title>Actinopolyspora mortivallis from Sahara, screening for active biomolecules.</title>
        <authorList>
            <person name="Selama O."/>
            <person name="Wellington E.M.H."/>
            <person name="Hacene H."/>
        </authorList>
    </citation>
    <scope>NUCLEOTIDE SEQUENCE [LARGE SCALE GENOMIC DNA]</scope>
    <source>
        <strain evidence="2 3">M5A</strain>
    </source>
</reference>
<feature type="compositionally biased region" description="Basic and acidic residues" evidence="1">
    <location>
        <begin position="59"/>
        <end position="73"/>
    </location>
</feature>
<name>A0A2T0GRU0_ACTMO</name>
<comment type="caution">
    <text evidence="2">The sequence shown here is derived from an EMBL/GenBank/DDBJ whole genome shotgun (WGS) entry which is preliminary data.</text>
</comment>
<protein>
    <submittedName>
        <fullName evidence="2">Uncharacterized protein</fullName>
    </submittedName>
</protein>
<sequence>MDGSGGGARIPPEVAVLERWWRAGVDCAVGELRGRLYGFAFLPGVHSGWSRSPAGGRGHGAEWEALDPERLGG</sequence>
<dbReference type="InParanoid" id="A0A2T0GRU0"/>
<dbReference type="Proteomes" id="UP000239352">
    <property type="component" value="Unassembled WGS sequence"/>
</dbReference>
<keyword evidence="3" id="KW-1185">Reference proteome</keyword>
<feature type="non-terminal residue" evidence="2">
    <location>
        <position position="73"/>
    </location>
</feature>
<evidence type="ECO:0000256" key="1">
    <source>
        <dbReference type="SAM" id="MobiDB-lite"/>
    </source>
</evidence>
<dbReference type="EMBL" id="PVSR01000060">
    <property type="protein sequence ID" value="PRW61763.1"/>
    <property type="molecule type" value="Genomic_DNA"/>
</dbReference>